<dbReference type="AlphaFoldDB" id="A0A423SF16"/>
<keyword evidence="1" id="KW-0812">Transmembrane</keyword>
<dbReference type="EMBL" id="QCYY01003546">
    <property type="protein sequence ID" value="ROT62810.1"/>
    <property type="molecule type" value="Genomic_DNA"/>
</dbReference>
<protein>
    <submittedName>
        <fullName evidence="2">Uncharacterized protein</fullName>
    </submittedName>
</protein>
<organism evidence="2 3">
    <name type="scientific">Penaeus vannamei</name>
    <name type="common">Whiteleg shrimp</name>
    <name type="synonym">Litopenaeus vannamei</name>
    <dbReference type="NCBI Taxonomy" id="6689"/>
    <lineage>
        <taxon>Eukaryota</taxon>
        <taxon>Metazoa</taxon>
        <taxon>Ecdysozoa</taxon>
        <taxon>Arthropoda</taxon>
        <taxon>Crustacea</taxon>
        <taxon>Multicrustacea</taxon>
        <taxon>Malacostraca</taxon>
        <taxon>Eumalacostraca</taxon>
        <taxon>Eucarida</taxon>
        <taxon>Decapoda</taxon>
        <taxon>Dendrobranchiata</taxon>
        <taxon>Penaeoidea</taxon>
        <taxon>Penaeidae</taxon>
        <taxon>Penaeus</taxon>
    </lineage>
</organism>
<accession>A0A423SF16</accession>
<keyword evidence="3" id="KW-1185">Reference proteome</keyword>
<evidence type="ECO:0000313" key="2">
    <source>
        <dbReference type="EMBL" id="ROT62810.1"/>
    </source>
</evidence>
<reference evidence="2 3" key="2">
    <citation type="submission" date="2019-01" db="EMBL/GenBank/DDBJ databases">
        <title>The decoding of complex shrimp genome reveals the adaptation for benthos swimmer, frequently molting mechanism and breeding impact on genome.</title>
        <authorList>
            <person name="Sun Y."/>
            <person name="Gao Y."/>
            <person name="Yu Y."/>
        </authorList>
    </citation>
    <scope>NUCLEOTIDE SEQUENCE [LARGE SCALE GENOMIC DNA]</scope>
    <source>
        <tissue evidence="2">Muscle</tissue>
    </source>
</reference>
<keyword evidence="1" id="KW-1133">Transmembrane helix</keyword>
<evidence type="ECO:0000256" key="1">
    <source>
        <dbReference type="SAM" id="Phobius"/>
    </source>
</evidence>
<comment type="caution">
    <text evidence="2">The sequence shown here is derived from an EMBL/GenBank/DDBJ whole genome shotgun (WGS) entry which is preliminary data.</text>
</comment>
<feature type="transmembrane region" description="Helical" evidence="1">
    <location>
        <begin position="17"/>
        <end position="37"/>
    </location>
</feature>
<reference evidence="2 3" key="1">
    <citation type="submission" date="2018-04" db="EMBL/GenBank/DDBJ databases">
        <authorList>
            <person name="Zhang X."/>
            <person name="Yuan J."/>
            <person name="Li F."/>
            <person name="Xiang J."/>
        </authorList>
    </citation>
    <scope>NUCLEOTIDE SEQUENCE [LARGE SCALE GENOMIC DNA]</scope>
    <source>
        <tissue evidence="2">Muscle</tissue>
    </source>
</reference>
<gene>
    <name evidence="2" type="ORF">C7M84_019327</name>
</gene>
<proteinExistence type="predicted"/>
<evidence type="ECO:0000313" key="3">
    <source>
        <dbReference type="Proteomes" id="UP000283509"/>
    </source>
</evidence>
<name>A0A423SF16_PENVA</name>
<sequence length="433" mass="48049">MLAGIFFNPSLEFWSRWVAPLFPFLSSSLFLFIYACHFPGRPKFLIKASRPCHESDPARLSETALARCHKGSFATSPLGLASIIPVFFHVFSFPHSPSPLSSPLSIILTLISSPFLPSSIPPLLFSPHPFYLPSLNYSHPYFISFLYIFYSPRVLRFSPPLLPHFQLSSPLFPLLFLHLFPSSPPHPPLPTSSYPHSYFLSFLPSSILLLSSLHPPSPPLPIIPLLFPLLSSHLLFSSSPPFTPLSPTSNYPYPYFLSFPSIFYSPPLLPSPPTPLPHFQLSPRYFLSFPSIFYSPPLLPHPPPPFPHFQLSHPYFLSFPSIFYSPPLLPSPPPPPTSNYPHRYFLSFPSIYSPPPLSLLVPPGHHKGKPVSRGQRGSAITWITSGLVMTYPTTPRGAGCNIPRDLRASEVNGLGGASVLVNEKGSGSYSIES</sequence>
<keyword evidence="1" id="KW-0472">Membrane</keyword>
<dbReference type="Proteomes" id="UP000283509">
    <property type="component" value="Unassembled WGS sequence"/>
</dbReference>